<comment type="caution">
    <text evidence="2">The sequence shown here is derived from an EMBL/GenBank/DDBJ whole genome shotgun (WGS) entry which is preliminary data.</text>
</comment>
<name>A0ABS4JW08_9FIRM</name>
<dbReference type="RefSeq" id="WP_209467216.1">
    <property type="nucleotide sequence ID" value="NZ_JAGGLG010000022.1"/>
</dbReference>
<evidence type="ECO:0000259" key="1">
    <source>
        <dbReference type="Pfam" id="PF10026"/>
    </source>
</evidence>
<protein>
    <submittedName>
        <fullName evidence="2">Uncharacterized protein YjaZ</fullName>
    </submittedName>
</protein>
<dbReference type="InterPro" id="IPR018728">
    <property type="entry name" value="DUF2268"/>
</dbReference>
<sequence length="288" mass="31489">MHITVHPMIAAQRAVLDLPQAERREAILRLLEPFEPMVRIMLPPGVDPIHMFGLMRPDGPEQAYRQALDRLEAAGAEEVCRLALERAAAAIAATGYQIPIDTLHFGLFLWDADPAKAALNQGYTGFGGIPGYVMVNIWPDDRNLPRLGACVAHEFNHQVRLLVEPWRMDISVAEYIVMEGLAESFAAELYGPDAIGPWVTEVRGGNLETGRQLIARALDVRGFGEVSSYIFGDEVAAAFGGKPKGVPTHAGYAVGYHLVQAYLRRTGKSAAEATLVPSAEIVRVAEYF</sequence>
<evidence type="ECO:0000313" key="3">
    <source>
        <dbReference type="Proteomes" id="UP001519289"/>
    </source>
</evidence>
<gene>
    <name evidence="2" type="ORF">J2Z79_002513</name>
</gene>
<dbReference type="EMBL" id="JAGGLG010000022">
    <property type="protein sequence ID" value="MBP2019096.1"/>
    <property type="molecule type" value="Genomic_DNA"/>
</dbReference>
<keyword evidence="3" id="KW-1185">Reference proteome</keyword>
<reference evidence="2 3" key="1">
    <citation type="submission" date="2021-03" db="EMBL/GenBank/DDBJ databases">
        <title>Genomic Encyclopedia of Type Strains, Phase IV (KMG-IV): sequencing the most valuable type-strain genomes for metagenomic binning, comparative biology and taxonomic classification.</title>
        <authorList>
            <person name="Goeker M."/>
        </authorList>
    </citation>
    <scope>NUCLEOTIDE SEQUENCE [LARGE SCALE GENOMIC DNA]</scope>
    <source>
        <strain evidence="2 3">DSM 27138</strain>
    </source>
</reference>
<proteinExistence type="predicted"/>
<accession>A0ABS4JW08</accession>
<dbReference type="Proteomes" id="UP001519289">
    <property type="component" value="Unassembled WGS sequence"/>
</dbReference>
<dbReference type="Pfam" id="PF10026">
    <property type="entry name" value="DUF2268"/>
    <property type="match status" value="1"/>
</dbReference>
<evidence type="ECO:0000313" key="2">
    <source>
        <dbReference type="EMBL" id="MBP2019096.1"/>
    </source>
</evidence>
<feature type="domain" description="DUF2268" evidence="1">
    <location>
        <begin position="78"/>
        <end position="282"/>
    </location>
</feature>
<organism evidence="2 3">
    <name type="scientific">Symbiobacterium terraclitae</name>
    <dbReference type="NCBI Taxonomy" id="557451"/>
    <lineage>
        <taxon>Bacteria</taxon>
        <taxon>Bacillati</taxon>
        <taxon>Bacillota</taxon>
        <taxon>Clostridia</taxon>
        <taxon>Eubacteriales</taxon>
        <taxon>Symbiobacteriaceae</taxon>
        <taxon>Symbiobacterium</taxon>
    </lineage>
</organism>